<gene>
    <name evidence="2" type="ORF">F8566_05070</name>
</gene>
<accession>A0A6H9Z862</accession>
<sequence>MIHEVPRSSGARQCPVCRQRLALPVRHGGRPGCAGCARGGQRTQARSGPVPRPAGRSYDEAQRTRSDQGQLDEP</sequence>
<dbReference type="EMBL" id="WBMT01000002">
    <property type="protein sequence ID" value="KAB2351598.1"/>
    <property type="molecule type" value="Genomic_DNA"/>
</dbReference>
<dbReference type="AlphaFoldDB" id="A0A6H9Z862"/>
<keyword evidence="3" id="KW-1185">Reference proteome</keyword>
<evidence type="ECO:0000313" key="2">
    <source>
        <dbReference type="EMBL" id="KAB2351598.1"/>
    </source>
</evidence>
<dbReference type="Proteomes" id="UP000468735">
    <property type="component" value="Unassembled WGS sequence"/>
</dbReference>
<name>A0A6H9Z862_9ACTN</name>
<feature type="compositionally biased region" description="Basic and acidic residues" evidence="1">
    <location>
        <begin position="57"/>
        <end position="66"/>
    </location>
</feature>
<protein>
    <submittedName>
        <fullName evidence="2">Uncharacterized protein</fullName>
    </submittedName>
</protein>
<feature type="region of interest" description="Disordered" evidence="1">
    <location>
        <begin position="25"/>
        <end position="74"/>
    </location>
</feature>
<evidence type="ECO:0000256" key="1">
    <source>
        <dbReference type="SAM" id="MobiDB-lite"/>
    </source>
</evidence>
<comment type="caution">
    <text evidence="2">The sequence shown here is derived from an EMBL/GenBank/DDBJ whole genome shotgun (WGS) entry which is preliminary data.</text>
</comment>
<reference evidence="2 3" key="1">
    <citation type="submission" date="2019-09" db="EMBL/GenBank/DDBJ databases">
        <title>Actinomadura physcomitrii sp. nov., a novel actinomycete isolated from moss [Physcomitrium sphaericum (Ludw) Fuernr].</title>
        <authorList>
            <person name="Zhuang X."/>
            <person name="Liu C."/>
        </authorList>
    </citation>
    <scope>NUCLEOTIDE SEQUENCE [LARGE SCALE GENOMIC DNA]</scope>
    <source>
        <strain evidence="2 3">HMC1</strain>
    </source>
</reference>
<proteinExistence type="predicted"/>
<evidence type="ECO:0000313" key="3">
    <source>
        <dbReference type="Proteomes" id="UP000468735"/>
    </source>
</evidence>
<organism evidence="2 3">
    <name type="scientific">Actinomadura rudentiformis</name>
    <dbReference type="NCBI Taxonomy" id="359158"/>
    <lineage>
        <taxon>Bacteria</taxon>
        <taxon>Bacillati</taxon>
        <taxon>Actinomycetota</taxon>
        <taxon>Actinomycetes</taxon>
        <taxon>Streptosporangiales</taxon>
        <taxon>Thermomonosporaceae</taxon>
        <taxon>Actinomadura</taxon>
    </lineage>
</organism>